<gene>
    <name evidence="2" type="primary">LOC108014452</name>
</gene>
<dbReference type="GO" id="GO:0005615">
    <property type="term" value="C:extracellular space"/>
    <property type="evidence" value="ECO:0007669"/>
    <property type="project" value="TreeGrafter"/>
</dbReference>
<accession>A0AB39ZI19</accession>
<dbReference type="Proteomes" id="UP001652628">
    <property type="component" value="Chromosome 2L"/>
</dbReference>
<protein>
    <submittedName>
        <fullName evidence="2">Uncharacterized protein</fullName>
    </submittedName>
</protein>
<dbReference type="Gene3D" id="3.40.720.10">
    <property type="entry name" value="Alkaline Phosphatase, subunit A"/>
    <property type="match status" value="1"/>
</dbReference>
<dbReference type="AlphaFoldDB" id="A0AB39ZI19"/>
<name>A0AB39ZI19_DROSZ</name>
<proteinExistence type="predicted"/>
<keyword evidence="1" id="KW-1185">Reference proteome</keyword>
<evidence type="ECO:0000313" key="2">
    <source>
        <dbReference type="RefSeq" id="XP_016936102.3"/>
    </source>
</evidence>
<dbReference type="CDD" id="cd16021">
    <property type="entry name" value="ALP_like"/>
    <property type="match status" value="1"/>
</dbReference>
<organism evidence="1 2">
    <name type="scientific">Drosophila suzukii</name>
    <name type="common">Spotted-wing drosophila fruit fly</name>
    <dbReference type="NCBI Taxonomy" id="28584"/>
    <lineage>
        <taxon>Eukaryota</taxon>
        <taxon>Metazoa</taxon>
        <taxon>Ecdysozoa</taxon>
        <taxon>Arthropoda</taxon>
        <taxon>Hexapoda</taxon>
        <taxon>Insecta</taxon>
        <taxon>Pterygota</taxon>
        <taxon>Neoptera</taxon>
        <taxon>Endopterygota</taxon>
        <taxon>Diptera</taxon>
        <taxon>Brachycera</taxon>
        <taxon>Muscomorpha</taxon>
        <taxon>Ephydroidea</taxon>
        <taxon>Drosophilidae</taxon>
        <taxon>Drosophila</taxon>
        <taxon>Sophophora</taxon>
    </lineage>
</organism>
<dbReference type="InterPro" id="IPR004245">
    <property type="entry name" value="DUF229"/>
</dbReference>
<sequence length="634" mass="73974">MCYCSIRCCFFYSLVFFSLVYYYNDVMVDYLIFEEQHLVDRYSVNTKGCRMLTMVPNERDVLFLWRGLRKDFCSSELDLTSFSNCDYNYLRTEVDMEFLKARYDIESLEIFKCQYHAVERSTDYDNRYLYSREFPLLIDGNNTIEPHANIIRAECSINGTRIYNGVHFYVHPADEWLRNSQGLPPLKLATHVSSLSVLIVGLDSISEMHFSRSMARTANFLLSLPHVKLKGFNRLGNDTFDSLMPLLSGLSGQEMRDFSSNLSSLDSCPFIWKVFQKAGYETAFGEDNIDKSIFAKGFEEQPTDFYLRPALLEMWLKTRTDGLFNSHCNEKNNYAKELREFLFKMLPHHKTHRFFTFLWWTQGIDHLFNYGRKLDQPFLKMFKTIAQSGLLKRTLLLVVSNHGLNKGSFYDTVQGKVEENQPLAMLCYPRWLEERYPQAIGNLKINNHRLVTAFDLHATLLDLPNLTSLEDEQLQKRSADLWALGENLPRGISLFLTIPDHRDCSLAEIPTQFCLCQHRRNVSTSDGYVLRAARLIIRNLNKIILTHNPPCQTLYLDRVLKADKWRRLADEHQSEFRVRLLATPGRGQFEGVVRYSGYKLAIDGPIKRINSYGNDSFCIQNYLIEMYCFCLKYT</sequence>
<reference evidence="2" key="1">
    <citation type="submission" date="2025-08" db="UniProtKB">
        <authorList>
            <consortium name="RefSeq"/>
        </authorList>
    </citation>
    <scope>IDENTIFICATION</scope>
</reference>
<dbReference type="RefSeq" id="XP_016936102.3">
    <property type="nucleotide sequence ID" value="XM_017080613.3"/>
</dbReference>
<dbReference type="GeneID" id="108014452"/>
<dbReference type="InterPro" id="IPR017850">
    <property type="entry name" value="Alkaline_phosphatase_core_sf"/>
</dbReference>
<dbReference type="Pfam" id="PF02995">
    <property type="entry name" value="DUF229"/>
    <property type="match status" value="1"/>
</dbReference>
<dbReference type="SUPFAM" id="SSF53649">
    <property type="entry name" value="Alkaline phosphatase-like"/>
    <property type="match status" value="1"/>
</dbReference>
<dbReference type="PANTHER" id="PTHR10974">
    <property type="entry name" value="FI08016P-RELATED"/>
    <property type="match status" value="1"/>
</dbReference>
<dbReference type="PANTHER" id="PTHR10974:SF1">
    <property type="entry name" value="FI08016P-RELATED"/>
    <property type="match status" value="1"/>
</dbReference>
<evidence type="ECO:0000313" key="1">
    <source>
        <dbReference type="Proteomes" id="UP001652628"/>
    </source>
</evidence>